<dbReference type="Pfam" id="PF13490">
    <property type="entry name" value="zf-HC2"/>
    <property type="match status" value="1"/>
</dbReference>
<dbReference type="Gene3D" id="1.10.10.1320">
    <property type="entry name" value="Anti-sigma factor, zinc-finger domain"/>
    <property type="match status" value="1"/>
</dbReference>
<organism evidence="2 3">
    <name type="scientific">Desulfonema magnum</name>
    <dbReference type="NCBI Taxonomy" id="45655"/>
    <lineage>
        <taxon>Bacteria</taxon>
        <taxon>Pseudomonadati</taxon>
        <taxon>Thermodesulfobacteriota</taxon>
        <taxon>Desulfobacteria</taxon>
        <taxon>Desulfobacterales</taxon>
        <taxon>Desulfococcaceae</taxon>
        <taxon>Desulfonema</taxon>
    </lineage>
</organism>
<dbReference type="KEGG" id="dmm:dnm_007840"/>
<name>A0A975BFH7_9BACT</name>
<dbReference type="InterPro" id="IPR027383">
    <property type="entry name" value="Znf_put"/>
</dbReference>
<dbReference type="RefSeq" id="WP_207681117.1">
    <property type="nucleotide sequence ID" value="NZ_CP061800.1"/>
</dbReference>
<dbReference type="AlphaFoldDB" id="A0A975BFH7"/>
<keyword evidence="3" id="KW-1185">Reference proteome</keyword>
<protein>
    <submittedName>
        <fullName evidence="2">Zinc finger-containing protein</fullName>
    </submittedName>
</protein>
<dbReference type="InterPro" id="IPR041916">
    <property type="entry name" value="Anti_sigma_zinc_sf"/>
</dbReference>
<evidence type="ECO:0000313" key="3">
    <source>
        <dbReference type="Proteomes" id="UP000663722"/>
    </source>
</evidence>
<evidence type="ECO:0000313" key="2">
    <source>
        <dbReference type="EMBL" id="QTA84784.1"/>
    </source>
</evidence>
<accession>A0A975BFH7</accession>
<dbReference type="EMBL" id="CP061800">
    <property type="protein sequence ID" value="QTA84784.1"/>
    <property type="molecule type" value="Genomic_DNA"/>
</dbReference>
<feature type="domain" description="Putative zinc-finger" evidence="1">
    <location>
        <begin position="8"/>
        <end position="37"/>
    </location>
</feature>
<proteinExistence type="predicted"/>
<evidence type="ECO:0000259" key="1">
    <source>
        <dbReference type="Pfam" id="PF13490"/>
    </source>
</evidence>
<dbReference type="Proteomes" id="UP000663722">
    <property type="component" value="Chromosome"/>
</dbReference>
<sequence>MKKRCPDEERLADYMEGHLSPEDRDKVEAHLSDCDDCLEMLMLTKQLDPDKARFNLEPAPNRITRSAVQLVAELNVTRYDSFKKKTGTVAKAIYSKVSDCLTPAYWTNDLVMVRGEETVSEDCVRVRKKFKDTDTEIEIEKAGENKAHIRVRLMGDEKANPRIRVTLKKGEREISSLLLDENHALFENIFFDHYHLVFLKNGMEIGTYSFGLTETAHGRR</sequence>
<reference evidence="2" key="1">
    <citation type="journal article" date="2021" name="Microb. Physiol.">
        <title>Proteogenomic Insights into the Physiology of Marine, Sulfate-Reducing, Filamentous Desulfonema limicola and Desulfonema magnum.</title>
        <authorList>
            <person name="Schnaars V."/>
            <person name="Wohlbrand L."/>
            <person name="Scheve S."/>
            <person name="Hinrichs C."/>
            <person name="Reinhardt R."/>
            <person name="Rabus R."/>
        </authorList>
    </citation>
    <scope>NUCLEOTIDE SEQUENCE</scope>
    <source>
        <strain evidence="2">4be13</strain>
    </source>
</reference>
<gene>
    <name evidence="2" type="ORF">dnm_007840</name>
</gene>